<evidence type="ECO:0000313" key="1">
    <source>
        <dbReference type="EMBL" id="OGY42967.1"/>
    </source>
</evidence>
<dbReference type="EMBL" id="MHIA01000003">
    <property type="protein sequence ID" value="OGY42967.1"/>
    <property type="molecule type" value="Genomic_DNA"/>
</dbReference>
<reference evidence="1 2" key="1">
    <citation type="journal article" date="2016" name="Nat. Commun.">
        <title>Thousands of microbial genomes shed light on interconnected biogeochemical processes in an aquifer system.</title>
        <authorList>
            <person name="Anantharaman K."/>
            <person name="Brown C.T."/>
            <person name="Hug L.A."/>
            <person name="Sharon I."/>
            <person name="Castelle C.J."/>
            <person name="Probst A.J."/>
            <person name="Thomas B.C."/>
            <person name="Singh A."/>
            <person name="Wilkins M.J."/>
            <person name="Karaoz U."/>
            <person name="Brodie E.L."/>
            <person name="Williams K.H."/>
            <person name="Hubbard S.S."/>
            <person name="Banfield J.F."/>
        </authorList>
    </citation>
    <scope>NUCLEOTIDE SEQUENCE [LARGE SCALE GENOMIC DNA]</scope>
</reference>
<name>A0A1G1XUK4_9BACT</name>
<dbReference type="AlphaFoldDB" id="A0A1G1XUK4"/>
<accession>A0A1G1XUK4</accession>
<dbReference type="Proteomes" id="UP000176260">
    <property type="component" value="Unassembled WGS sequence"/>
</dbReference>
<sequence>MKTKPAQLKFIIDKNYDYEMIFNMLSEGEPAGIENRAKGMKIDLALARKIQRFGKKQGKKIVRQLVEKRYGQILPYLKKVGIWYQQSWDEINEAFFRHLEKKTGYKIKYKKYFCVVSAFHPGISSWGGNKIARIWAENPFTMRKITAHELIISHIFHIFQDDHQFKNKLKDQEIWKIAEIAAWCLTGKEKEMIKMWPWVPKDQLFPLKHNYPFLVPLQIKLGKVYDSAGSFKKFLNTAVNLVNKF</sequence>
<protein>
    <submittedName>
        <fullName evidence="1">Uncharacterized protein</fullName>
    </submittedName>
</protein>
<evidence type="ECO:0000313" key="2">
    <source>
        <dbReference type="Proteomes" id="UP000176260"/>
    </source>
</evidence>
<proteinExistence type="predicted"/>
<gene>
    <name evidence="1" type="ORF">A2Y67_02865</name>
</gene>
<comment type="caution">
    <text evidence="1">The sequence shown here is derived from an EMBL/GenBank/DDBJ whole genome shotgun (WGS) entry which is preliminary data.</text>
</comment>
<organism evidence="1 2">
    <name type="scientific">Candidatus Buchananbacteria bacterium RBG_13_39_9</name>
    <dbReference type="NCBI Taxonomy" id="1797531"/>
    <lineage>
        <taxon>Bacteria</taxon>
        <taxon>Candidatus Buchananiibacteriota</taxon>
    </lineage>
</organism>